<name>A0ABV8TXL7_9ACTN</name>
<dbReference type="Proteomes" id="UP001595823">
    <property type="component" value="Unassembled WGS sequence"/>
</dbReference>
<evidence type="ECO:0000313" key="4">
    <source>
        <dbReference type="Proteomes" id="UP001595823"/>
    </source>
</evidence>
<dbReference type="Pfam" id="PF13006">
    <property type="entry name" value="Nterm_IS4"/>
    <property type="match status" value="1"/>
</dbReference>
<keyword evidence="1" id="KW-0812">Transmembrane</keyword>
<feature type="transmembrane region" description="Helical" evidence="1">
    <location>
        <begin position="51"/>
        <end position="70"/>
    </location>
</feature>
<evidence type="ECO:0000256" key="1">
    <source>
        <dbReference type="SAM" id="Phobius"/>
    </source>
</evidence>
<comment type="caution">
    <text evidence="3">The sequence shown here is derived from an EMBL/GenBank/DDBJ whole genome shotgun (WGS) entry which is preliminary data.</text>
</comment>
<gene>
    <name evidence="3" type="ORF">ACFPET_09010</name>
</gene>
<proteinExistence type="predicted"/>
<feature type="domain" description="Transposase IS4 N-terminal" evidence="2">
    <location>
        <begin position="20"/>
        <end position="68"/>
    </location>
</feature>
<dbReference type="EMBL" id="JBHSDK010000013">
    <property type="protein sequence ID" value="MFC4335335.1"/>
    <property type="molecule type" value="Genomic_DNA"/>
</dbReference>
<dbReference type="RefSeq" id="WP_380620011.1">
    <property type="nucleotide sequence ID" value="NZ_JBHSDK010000013.1"/>
</dbReference>
<reference evidence="4" key="1">
    <citation type="journal article" date="2019" name="Int. J. Syst. Evol. Microbiol.">
        <title>The Global Catalogue of Microorganisms (GCM) 10K type strain sequencing project: providing services to taxonomists for standard genome sequencing and annotation.</title>
        <authorList>
            <consortium name="The Broad Institute Genomics Platform"/>
            <consortium name="The Broad Institute Genome Sequencing Center for Infectious Disease"/>
            <person name="Wu L."/>
            <person name="Ma J."/>
        </authorList>
    </citation>
    <scope>NUCLEOTIDE SEQUENCE [LARGE SCALE GENOMIC DNA]</scope>
    <source>
        <strain evidence="4">IBRC-M 10908</strain>
    </source>
</reference>
<evidence type="ECO:0000259" key="2">
    <source>
        <dbReference type="Pfam" id="PF13006"/>
    </source>
</evidence>
<dbReference type="InterPro" id="IPR024473">
    <property type="entry name" value="Transposases_IS4_N"/>
</dbReference>
<keyword evidence="1" id="KW-1133">Transmembrane helix</keyword>
<keyword evidence="4" id="KW-1185">Reference proteome</keyword>
<protein>
    <submittedName>
        <fullName evidence="3">Transposase domain-containing protein</fullName>
    </submittedName>
</protein>
<sequence>MSSHTLITCVVRADGGVFAPGHIGKLTRILPFEMVDAVLSGCGKQEKRVRLLPAQVVVYLVVAGGLFPALG</sequence>
<keyword evidence="1" id="KW-0472">Membrane</keyword>
<accession>A0ABV8TXL7</accession>
<evidence type="ECO:0000313" key="3">
    <source>
        <dbReference type="EMBL" id="MFC4335335.1"/>
    </source>
</evidence>
<organism evidence="3 4">
    <name type="scientific">Salininema proteolyticum</name>
    <dbReference type="NCBI Taxonomy" id="1607685"/>
    <lineage>
        <taxon>Bacteria</taxon>
        <taxon>Bacillati</taxon>
        <taxon>Actinomycetota</taxon>
        <taxon>Actinomycetes</taxon>
        <taxon>Glycomycetales</taxon>
        <taxon>Glycomycetaceae</taxon>
        <taxon>Salininema</taxon>
    </lineage>
</organism>